<keyword evidence="2" id="KW-1185">Reference proteome</keyword>
<accession>A0ABQ4TVH1</accession>
<name>A0ABQ4TVH1_9HYPH</name>
<protein>
    <submittedName>
        <fullName evidence="1">Uncharacterized protein</fullName>
    </submittedName>
</protein>
<gene>
    <name evidence="1" type="ORF">MPOCJGCO_1153</name>
</gene>
<organism evidence="1 2">
    <name type="scientific">Methylobacterium trifolii</name>
    <dbReference type="NCBI Taxonomy" id="1003092"/>
    <lineage>
        <taxon>Bacteria</taxon>
        <taxon>Pseudomonadati</taxon>
        <taxon>Pseudomonadota</taxon>
        <taxon>Alphaproteobacteria</taxon>
        <taxon>Hyphomicrobiales</taxon>
        <taxon>Methylobacteriaceae</taxon>
        <taxon>Methylobacterium</taxon>
    </lineage>
</organism>
<reference evidence="1" key="2">
    <citation type="submission" date="2021-08" db="EMBL/GenBank/DDBJ databases">
        <authorList>
            <person name="Tani A."/>
            <person name="Ola A."/>
            <person name="Ogura Y."/>
            <person name="Katsura K."/>
            <person name="Hayashi T."/>
        </authorList>
    </citation>
    <scope>NUCLEOTIDE SEQUENCE</scope>
    <source>
        <strain evidence="1">DSM 23632</strain>
    </source>
</reference>
<evidence type="ECO:0000313" key="2">
    <source>
        <dbReference type="Proteomes" id="UP001055057"/>
    </source>
</evidence>
<reference evidence="1" key="1">
    <citation type="journal article" date="2021" name="Front. Microbiol.">
        <title>Comprehensive Comparative Genomics and Phenotyping of Methylobacterium Species.</title>
        <authorList>
            <person name="Alessa O."/>
            <person name="Ogura Y."/>
            <person name="Fujitani Y."/>
            <person name="Takami H."/>
            <person name="Hayashi T."/>
            <person name="Sahin N."/>
            <person name="Tani A."/>
        </authorList>
    </citation>
    <scope>NUCLEOTIDE SEQUENCE</scope>
    <source>
        <strain evidence="1">DSM 23632</strain>
    </source>
</reference>
<evidence type="ECO:0000313" key="1">
    <source>
        <dbReference type="EMBL" id="GJE59066.1"/>
    </source>
</evidence>
<comment type="caution">
    <text evidence="1">The sequence shown here is derived from an EMBL/GenBank/DDBJ whole genome shotgun (WGS) entry which is preliminary data.</text>
</comment>
<dbReference type="Proteomes" id="UP001055057">
    <property type="component" value="Unassembled WGS sequence"/>
</dbReference>
<proteinExistence type="predicted"/>
<dbReference type="EMBL" id="BPRB01000061">
    <property type="protein sequence ID" value="GJE59066.1"/>
    <property type="molecule type" value="Genomic_DNA"/>
</dbReference>
<sequence>MPDSGALLATLIGKGLGKGLGKEMAAPERLAGAALLVPD</sequence>